<dbReference type="PANTHER" id="PTHR31669">
    <property type="entry name" value="PROTEIN FAR1-RELATED SEQUENCE 10-RELATED"/>
    <property type="match status" value="1"/>
</dbReference>
<name>U5D2T6_AMBTC</name>
<dbReference type="InterPro" id="IPR031052">
    <property type="entry name" value="FHY3/FAR1"/>
</dbReference>
<keyword evidence="1" id="KW-0863">Zinc-finger</keyword>
<comment type="similarity">
    <text evidence="1">Belongs to the FHY3/FAR1 family.</text>
</comment>
<evidence type="ECO:0000313" key="3">
    <source>
        <dbReference type="Proteomes" id="UP000017836"/>
    </source>
</evidence>
<dbReference type="EMBL" id="KI392532">
    <property type="protein sequence ID" value="ERN14663.1"/>
    <property type="molecule type" value="Genomic_DNA"/>
</dbReference>
<keyword evidence="1" id="KW-0539">Nucleus</keyword>
<dbReference type="GO" id="GO:0008270">
    <property type="term" value="F:zinc ion binding"/>
    <property type="evidence" value="ECO:0007669"/>
    <property type="project" value="UniProtKB-UniRule"/>
</dbReference>
<comment type="subcellular location">
    <subcellularLocation>
        <location evidence="1">Nucleus</location>
    </subcellularLocation>
</comment>
<dbReference type="PANTHER" id="PTHR31669:SF251">
    <property type="entry name" value="PROTEIN FAR1-RELATED SEQUENCE"/>
    <property type="match status" value="1"/>
</dbReference>
<dbReference type="GO" id="GO:0005634">
    <property type="term" value="C:nucleus"/>
    <property type="evidence" value="ECO:0007669"/>
    <property type="project" value="UniProtKB-SubCell"/>
</dbReference>
<dbReference type="GO" id="GO:0006355">
    <property type="term" value="P:regulation of DNA-templated transcription"/>
    <property type="evidence" value="ECO:0007669"/>
    <property type="project" value="UniProtKB-UniRule"/>
</dbReference>
<keyword evidence="3" id="KW-1185">Reference proteome</keyword>
<organism evidence="2 3">
    <name type="scientific">Amborella trichopoda</name>
    <dbReference type="NCBI Taxonomy" id="13333"/>
    <lineage>
        <taxon>Eukaryota</taxon>
        <taxon>Viridiplantae</taxon>
        <taxon>Streptophyta</taxon>
        <taxon>Embryophyta</taxon>
        <taxon>Tracheophyta</taxon>
        <taxon>Spermatophyta</taxon>
        <taxon>Magnoliopsida</taxon>
        <taxon>Amborellales</taxon>
        <taxon>Amborellaceae</taxon>
        <taxon>Amborella</taxon>
    </lineage>
</organism>
<dbReference type="Gramene" id="ERN14663">
    <property type="protein sequence ID" value="ERN14663"/>
    <property type="gene ID" value="AMTR_s00038p00208520"/>
</dbReference>
<dbReference type="HOGENOM" id="CLU_2136840_0_0_1"/>
<evidence type="ECO:0000256" key="1">
    <source>
        <dbReference type="RuleBase" id="RU367018"/>
    </source>
</evidence>
<dbReference type="Proteomes" id="UP000017836">
    <property type="component" value="Unassembled WGS sequence"/>
</dbReference>
<keyword evidence="1" id="KW-0862">Zinc</keyword>
<protein>
    <recommendedName>
        <fullName evidence="1">Protein FAR1-RELATED SEQUENCE</fullName>
    </recommendedName>
</protein>
<accession>U5D2T6</accession>
<sequence>MVRTTFPYEKQAAKLYTHGIFRKFVEEIQKIPPMVEESIEVEGQNTTYKVFYYNNVMLIPEHYIIRRWTKEGNKGMVSDGDGIQIKADYKEFQTARYDDLSRVAFKVVSNGSD</sequence>
<reference evidence="3" key="1">
    <citation type="journal article" date="2013" name="Science">
        <title>The Amborella genome and the evolution of flowering plants.</title>
        <authorList>
            <consortium name="Amborella Genome Project"/>
        </authorList>
    </citation>
    <scope>NUCLEOTIDE SEQUENCE [LARGE SCALE GENOMIC DNA]</scope>
</reference>
<proteinExistence type="inferred from homology"/>
<comment type="function">
    <text evidence="1">Putative transcription activator involved in regulating light control of development.</text>
</comment>
<keyword evidence="1" id="KW-0479">Metal-binding</keyword>
<evidence type="ECO:0000313" key="2">
    <source>
        <dbReference type="EMBL" id="ERN14663.1"/>
    </source>
</evidence>
<gene>
    <name evidence="2" type="ORF">AMTR_s00038p00208520</name>
</gene>
<dbReference type="AlphaFoldDB" id="U5D2T6"/>